<protein>
    <submittedName>
        <fullName evidence="2">Uncharacterized protein</fullName>
    </submittedName>
</protein>
<reference evidence="2" key="2">
    <citation type="submission" date="2023-05" db="EMBL/GenBank/DDBJ databases">
        <authorList>
            <consortium name="Lawrence Berkeley National Laboratory"/>
            <person name="Steindorff A."/>
            <person name="Hensen N."/>
            <person name="Bonometti L."/>
            <person name="Westerberg I."/>
            <person name="Brannstrom I.O."/>
            <person name="Guillou S."/>
            <person name="Cros-Aarteil S."/>
            <person name="Calhoun S."/>
            <person name="Haridas S."/>
            <person name="Kuo A."/>
            <person name="Mondo S."/>
            <person name="Pangilinan J."/>
            <person name="Riley R."/>
            <person name="Labutti K."/>
            <person name="Andreopoulos B."/>
            <person name="Lipzen A."/>
            <person name="Chen C."/>
            <person name="Yanf M."/>
            <person name="Daum C."/>
            <person name="Ng V."/>
            <person name="Clum A."/>
            <person name="Ohm R."/>
            <person name="Martin F."/>
            <person name="Silar P."/>
            <person name="Natvig D."/>
            <person name="Lalanne C."/>
            <person name="Gautier V."/>
            <person name="Ament-Velasquez S.L."/>
            <person name="Kruys A."/>
            <person name="Hutchinson M.I."/>
            <person name="Powell A.J."/>
            <person name="Barry K."/>
            <person name="Miller A.N."/>
            <person name="Grigoriev I.V."/>
            <person name="Debuchy R."/>
            <person name="Gladieux P."/>
            <person name="Thoren M.H."/>
            <person name="Johannesson H."/>
        </authorList>
    </citation>
    <scope>NUCLEOTIDE SEQUENCE</scope>
    <source>
        <strain evidence="2">PSN293</strain>
    </source>
</reference>
<dbReference type="Proteomes" id="UP001301769">
    <property type="component" value="Unassembled WGS sequence"/>
</dbReference>
<comment type="caution">
    <text evidence="2">The sequence shown here is derived from an EMBL/GenBank/DDBJ whole genome shotgun (WGS) entry which is preliminary data.</text>
</comment>
<feature type="compositionally biased region" description="Polar residues" evidence="1">
    <location>
        <begin position="32"/>
        <end position="82"/>
    </location>
</feature>
<gene>
    <name evidence="2" type="ORF">QBC37DRAFT_151739</name>
</gene>
<dbReference type="EMBL" id="MU858049">
    <property type="protein sequence ID" value="KAK4219137.1"/>
    <property type="molecule type" value="Genomic_DNA"/>
</dbReference>
<evidence type="ECO:0000256" key="1">
    <source>
        <dbReference type="SAM" id="MobiDB-lite"/>
    </source>
</evidence>
<organism evidence="2 3">
    <name type="scientific">Rhypophila decipiens</name>
    <dbReference type="NCBI Taxonomy" id="261697"/>
    <lineage>
        <taxon>Eukaryota</taxon>
        <taxon>Fungi</taxon>
        <taxon>Dikarya</taxon>
        <taxon>Ascomycota</taxon>
        <taxon>Pezizomycotina</taxon>
        <taxon>Sordariomycetes</taxon>
        <taxon>Sordariomycetidae</taxon>
        <taxon>Sordariales</taxon>
        <taxon>Naviculisporaceae</taxon>
        <taxon>Rhypophila</taxon>
    </lineage>
</organism>
<dbReference type="AlphaFoldDB" id="A0AAN6YM06"/>
<feature type="compositionally biased region" description="Low complexity" evidence="1">
    <location>
        <begin position="83"/>
        <end position="93"/>
    </location>
</feature>
<feature type="region of interest" description="Disordered" evidence="1">
    <location>
        <begin position="1"/>
        <end position="156"/>
    </location>
</feature>
<evidence type="ECO:0000313" key="2">
    <source>
        <dbReference type="EMBL" id="KAK4219137.1"/>
    </source>
</evidence>
<name>A0AAN6YM06_9PEZI</name>
<proteinExistence type="predicted"/>
<evidence type="ECO:0000313" key="3">
    <source>
        <dbReference type="Proteomes" id="UP001301769"/>
    </source>
</evidence>
<feature type="compositionally biased region" description="Polar residues" evidence="1">
    <location>
        <begin position="1"/>
        <end position="10"/>
    </location>
</feature>
<reference evidence="2" key="1">
    <citation type="journal article" date="2023" name="Mol. Phylogenet. Evol.">
        <title>Genome-scale phylogeny and comparative genomics of the fungal order Sordariales.</title>
        <authorList>
            <person name="Hensen N."/>
            <person name="Bonometti L."/>
            <person name="Westerberg I."/>
            <person name="Brannstrom I.O."/>
            <person name="Guillou S."/>
            <person name="Cros-Aarteil S."/>
            <person name="Calhoun S."/>
            <person name="Haridas S."/>
            <person name="Kuo A."/>
            <person name="Mondo S."/>
            <person name="Pangilinan J."/>
            <person name="Riley R."/>
            <person name="LaButti K."/>
            <person name="Andreopoulos B."/>
            <person name="Lipzen A."/>
            <person name="Chen C."/>
            <person name="Yan M."/>
            <person name="Daum C."/>
            <person name="Ng V."/>
            <person name="Clum A."/>
            <person name="Steindorff A."/>
            <person name="Ohm R.A."/>
            <person name="Martin F."/>
            <person name="Silar P."/>
            <person name="Natvig D.O."/>
            <person name="Lalanne C."/>
            <person name="Gautier V."/>
            <person name="Ament-Velasquez S.L."/>
            <person name="Kruys A."/>
            <person name="Hutchinson M.I."/>
            <person name="Powell A.J."/>
            <person name="Barry K."/>
            <person name="Miller A.N."/>
            <person name="Grigoriev I.V."/>
            <person name="Debuchy R."/>
            <person name="Gladieux P."/>
            <person name="Hiltunen Thoren M."/>
            <person name="Johannesson H."/>
        </authorList>
    </citation>
    <scope>NUCLEOTIDE SEQUENCE</scope>
    <source>
        <strain evidence="2">PSN293</strain>
    </source>
</reference>
<keyword evidence="3" id="KW-1185">Reference proteome</keyword>
<feature type="compositionally biased region" description="Polar residues" evidence="1">
    <location>
        <begin position="118"/>
        <end position="136"/>
    </location>
</feature>
<sequence length="254" mass="28434">MSMTDSVNEPSSSDTQQQQRRRSPVDQPAQLRGSTTSIIDSVNGVNRVNQPPSSDTRQQYHRQLSVNQLAQLQGSTTSMTDSVNGVNGINGVNQPPSSDTQQQHHHQLPIDQPARPRGSTTSVTDRVNEPSSSDTQQQHRHRSSQPARPPRPTRPLEPHVWAALERVHISEAWTEDAETMDVLYRAFNDLWLDVLEEPDTYVMSDQEFSLFSHFRYLLEEIDPAEPIAKGVTRRYLGNRPGRVGPLATAPGSSR</sequence>
<accession>A0AAN6YM06</accession>